<protein>
    <submittedName>
        <fullName evidence="1">Uncharacterized protein</fullName>
    </submittedName>
</protein>
<dbReference type="AlphaFoldDB" id="A0A4U5MAV2"/>
<proteinExistence type="predicted"/>
<dbReference type="PANTHER" id="PTHR34943:SF2">
    <property type="entry name" value="PROTEIN COFACTOR ASSEMBLY OF COMPLEX C SUBUNIT B CCB4, CHLOROPLASTIC"/>
    <property type="match status" value="1"/>
</dbReference>
<organism evidence="1">
    <name type="scientific">Populus alba</name>
    <name type="common">White poplar</name>
    <dbReference type="NCBI Taxonomy" id="43335"/>
    <lineage>
        <taxon>Eukaryota</taxon>
        <taxon>Viridiplantae</taxon>
        <taxon>Streptophyta</taxon>
        <taxon>Embryophyta</taxon>
        <taxon>Tracheophyta</taxon>
        <taxon>Spermatophyta</taxon>
        <taxon>Magnoliopsida</taxon>
        <taxon>eudicotyledons</taxon>
        <taxon>Gunneridae</taxon>
        <taxon>Pentapetalae</taxon>
        <taxon>rosids</taxon>
        <taxon>fabids</taxon>
        <taxon>Malpighiales</taxon>
        <taxon>Salicaceae</taxon>
        <taxon>Saliceae</taxon>
        <taxon>Populus</taxon>
    </lineage>
</organism>
<dbReference type="PANTHER" id="PTHR34943">
    <property type="match status" value="1"/>
</dbReference>
<dbReference type="GO" id="GO:0010190">
    <property type="term" value="P:cytochrome b6f complex assembly"/>
    <property type="evidence" value="ECO:0007669"/>
    <property type="project" value="TreeGrafter"/>
</dbReference>
<dbReference type="EMBL" id="RCHU01001221">
    <property type="protein sequence ID" value="TKR66208.1"/>
    <property type="molecule type" value="Genomic_DNA"/>
</dbReference>
<dbReference type="InterPro" id="IPR044705">
    <property type="entry name" value="CCB4"/>
</dbReference>
<evidence type="ECO:0000313" key="1">
    <source>
        <dbReference type="EMBL" id="TKR66208.1"/>
    </source>
</evidence>
<gene>
    <name evidence="1" type="ORF">D5086_0000312850</name>
</gene>
<accession>A0A4U5MAV2</accession>
<sequence length="218" mass="23234">MGESVVFTNLVTAARVTGGWCAIDVTSCMSCVVLAEWHAFGPSFLAVLANRAVLGIAPVVDASSADLLTLGLAVTSTLTGLVWLAIRPKSISVFPSYYVSAFSAYVTTTVLEKILRWNIRCFLVSCSLIINIFRRNWEIGNHCQVLHAAALAVDAAKLMQGSLYRAAIKSASRKQCGDEGIAIIGGDTIKGFTSSDQAWIALIGEKPDATLAKHAVNK</sequence>
<reference evidence="1" key="1">
    <citation type="submission" date="2018-10" db="EMBL/GenBank/DDBJ databases">
        <title>Population genomic analysis revealed the cold adaptation of white poplar.</title>
        <authorList>
            <person name="Liu Y.-J."/>
        </authorList>
    </citation>
    <scope>NUCLEOTIDE SEQUENCE [LARGE SCALE GENOMIC DNA]</scope>
    <source>
        <strain evidence="1">PAL-ZL1</strain>
    </source>
</reference>
<comment type="caution">
    <text evidence="1">The sequence shown here is derived from an EMBL/GenBank/DDBJ whole genome shotgun (WGS) entry which is preliminary data.</text>
</comment>
<dbReference type="GO" id="GO:0009507">
    <property type="term" value="C:chloroplast"/>
    <property type="evidence" value="ECO:0007669"/>
    <property type="project" value="TreeGrafter"/>
</dbReference>
<name>A0A4U5MAV2_POPAL</name>
<dbReference type="STRING" id="43335.A0A4U5MAV2"/>